<sequence>MEQQASLEQPKSLTQVLDQVKIHQVPNNIQEALGSPEWKSAVYEEFMHLKKMEPGKSQNYQPKTPSTAGCKGIHPIIRIDYEETFAPVAKLNTIRFYYLWLQTLTGLHQLDVKNAFLNGDLAEEVYMEIPPGFETQTTRNKVCKLRRSLYGLKQSPRAWYGDCKVKKGNLFVSQRKYVLDLLKETRMLGYKPADTPMDPTTKLGAKENCAPVDKGRYQRLVGKLIYLSHTRPILVFLSAWISTRPRSTSGYCTYVWGNLVTWRSKKQSVVSRSSAEAEFRAMAHDICEGIWLRRVLKELKISDEEPMKMFCDNQSAISIAKNPVHHDRTKHVEIDRHFIKEKIEEGIIKMLYVPTCLQTADILTKALQKGV</sequence>
<evidence type="ECO:0000259" key="1">
    <source>
        <dbReference type="Pfam" id="PF07727"/>
    </source>
</evidence>
<feature type="domain" description="Reverse transcriptase Ty1/copia-type" evidence="1">
    <location>
        <begin position="35"/>
        <end position="161"/>
    </location>
</feature>
<dbReference type="InterPro" id="IPR013103">
    <property type="entry name" value="RVT_2"/>
</dbReference>
<evidence type="ECO:0000313" key="3">
    <source>
        <dbReference type="Proteomes" id="UP000288805"/>
    </source>
</evidence>
<accession>A0A438ITU9</accession>
<evidence type="ECO:0000313" key="2">
    <source>
        <dbReference type="EMBL" id="RVX00154.1"/>
    </source>
</evidence>
<proteinExistence type="predicted"/>
<dbReference type="AlphaFoldDB" id="A0A438ITU9"/>
<dbReference type="PANTHER" id="PTHR11439">
    <property type="entry name" value="GAG-POL-RELATED RETROTRANSPOSON"/>
    <property type="match status" value="1"/>
</dbReference>
<reference evidence="2 3" key="1">
    <citation type="journal article" date="2018" name="PLoS Genet.">
        <title>Population sequencing reveals clonal diversity and ancestral inbreeding in the grapevine cultivar Chardonnay.</title>
        <authorList>
            <person name="Roach M.J."/>
            <person name="Johnson D.L."/>
            <person name="Bohlmann J."/>
            <person name="van Vuuren H.J."/>
            <person name="Jones S.J."/>
            <person name="Pretorius I.S."/>
            <person name="Schmidt S.A."/>
            <person name="Borneman A.R."/>
        </authorList>
    </citation>
    <scope>NUCLEOTIDE SEQUENCE [LARGE SCALE GENOMIC DNA]</scope>
    <source>
        <strain evidence="3">cv. Chardonnay</strain>
        <tissue evidence="2">Leaf</tissue>
    </source>
</reference>
<dbReference type="Pfam" id="PF07727">
    <property type="entry name" value="RVT_2"/>
    <property type="match status" value="1"/>
</dbReference>
<comment type="caution">
    <text evidence="2">The sequence shown here is derived from an EMBL/GenBank/DDBJ whole genome shotgun (WGS) entry which is preliminary data.</text>
</comment>
<gene>
    <name evidence="2" type="primary">RE1_424</name>
    <name evidence="2" type="ORF">CK203_026626</name>
</gene>
<dbReference type="InterPro" id="IPR043502">
    <property type="entry name" value="DNA/RNA_pol_sf"/>
</dbReference>
<organism evidence="2 3">
    <name type="scientific">Vitis vinifera</name>
    <name type="common">Grape</name>
    <dbReference type="NCBI Taxonomy" id="29760"/>
    <lineage>
        <taxon>Eukaryota</taxon>
        <taxon>Viridiplantae</taxon>
        <taxon>Streptophyta</taxon>
        <taxon>Embryophyta</taxon>
        <taxon>Tracheophyta</taxon>
        <taxon>Spermatophyta</taxon>
        <taxon>Magnoliopsida</taxon>
        <taxon>eudicotyledons</taxon>
        <taxon>Gunneridae</taxon>
        <taxon>Pentapetalae</taxon>
        <taxon>rosids</taxon>
        <taxon>Vitales</taxon>
        <taxon>Vitaceae</taxon>
        <taxon>Viteae</taxon>
        <taxon>Vitis</taxon>
    </lineage>
</organism>
<dbReference type="EMBL" id="QGNW01000083">
    <property type="protein sequence ID" value="RVX00154.1"/>
    <property type="molecule type" value="Genomic_DNA"/>
</dbReference>
<protein>
    <submittedName>
        <fullName evidence="2">Retrovirus-related Pol polyprotein from transposon RE1</fullName>
    </submittedName>
</protein>
<dbReference type="SUPFAM" id="SSF56672">
    <property type="entry name" value="DNA/RNA polymerases"/>
    <property type="match status" value="1"/>
</dbReference>
<dbReference type="Proteomes" id="UP000288805">
    <property type="component" value="Unassembled WGS sequence"/>
</dbReference>
<dbReference type="CDD" id="cd09272">
    <property type="entry name" value="RNase_HI_RT_Ty1"/>
    <property type="match status" value="1"/>
</dbReference>
<name>A0A438ITU9_VITVI</name>
<dbReference type="PANTHER" id="PTHR11439:SF486">
    <property type="entry name" value="RLK (RECEPTOR-LIKE KINASE) PROTEIN, PUTATIVE-RELATED"/>
    <property type="match status" value="1"/>
</dbReference>